<dbReference type="EMBL" id="LGSP01000103">
    <property type="protein sequence ID" value="KNE79137.1"/>
    <property type="molecule type" value="Genomic_DNA"/>
</dbReference>
<accession>A0ACC4W4T5</accession>
<feature type="non-terminal residue" evidence="1">
    <location>
        <position position="63"/>
    </location>
</feature>
<comment type="caution">
    <text evidence="1">The sequence shown here is derived from an EMBL/GenBank/DDBJ whole genome shotgun (WGS) entry which is preliminary data.</text>
</comment>
<keyword evidence="2" id="KW-1185">Reference proteome</keyword>
<evidence type="ECO:0000313" key="1">
    <source>
        <dbReference type="EMBL" id="KNE79137.1"/>
    </source>
</evidence>
<protein>
    <submittedName>
        <fullName evidence="1">Uncharacterized protein</fullName>
    </submittedName>
</protein>
<dbReference type="Proteomes" id="UP000037185">
    <property type="component" value="Unassembled WGS sequence"/>
</dbReference>
<name>A0ACC4W4T5_STRFR</name>
<reference evidence="1" key="1">
    <citation type="submission" date="2015-07" db="EMBL/GenBank/DDBJ databases">
        <title>Draft genome sequence of Streptomyces fradiae, a resistant strain to nitron-oligomycin.</title>
        <authorList>
            <person name="Vatlin A.A."/>
            <person name="Bekker O.B."/>
            <person name="Danilenko V.N."/>
        </authorList>
    </citation>
    <scope>NUCLEOTIDE SEQUENCE</scope>
    <source>
        <strain evidence="1">Olg1-1</strain>
    </source>
</reference>
<evidence type="ECO:0000313" key="2">
    <source>
        <dbReference type="Proteomes" id="UP000037185"/>
    </source>
</evidence>
<proteinExistence type="predicted"/>
<gene>
    <name evidence="1" type="ORF">ADZ36_29310</name>
</gene>
<sequence length="63" mass="6177">MPAQDRTGPMYFDEIAGAAAARSAGEDGPGAAPREESAAGPAPEPGPGPGPGDRPAPGDPRRP</sequence>
<organism evidence="1 2">
    <name type="scientific">Streptomyces fradiae</name>
    <name type="common">Streptomyces roseoflavus</name>
    <dbReference type="NCBI Taxonomy" id="1906"/>
    <lineage>
        <taxon>Bacteria</taxon>
        <taxon>Bacillati</taxon>
        <taxon>Actinomycetota</taxon>
        <taxon>Actinomycetes</taxon>
        <taxon>Kitasatosporales</taxon>
        <taxon>Streptomycetaceae</taxon>
        <taxon>Streptomyces</taxon>
    </lineage>
</organism>